<dbReference type="Gene3D" id="3.20.20.80">
    <property type="entry name" value="Glycosidases"/>
    <property type="match status" value="1"/>
</dbReference>
<evidence type="ECO:0000256" key="1">
    <source>
        <dbReference type="ARBA" id="ARBA00007951"/>
    </source>
</evidence>
<keyword evidence="3" id="KW-0732">Signal</keyword>
<evidence type="ECO:0000256" key="6">
    <source>
        <dbReference type="SAM" id="MobiDB-lite"/>
    </source>
</evidence>
<reference evidence="9" key="1">
    <citation type="journal article" date="2019" name="Int. J. Syst. Evol. Microbiol.">
        <title>The Global Catalogue of Microorganisms (GCM) 10K type strain sequencing project: providing services to taxonomists for standard genome sequencing and annotation.</title>
        <authorList>
            <consortium name="The Broad Institute Genomics Platform"/>
            <consortium name="The Broad Institute Genome Sequencing Center for Infectious Disease"/>
            <person name="Wu L."/>
            <person name="Ma J."/>
        </authorList>
    </citation>
    <scope>NUCLEOTIDE SEQUENCE [LARGE SCALE GENOMIC DNA]</scope>
    <source>
        <strain evidence="9">GH52</strain>
    </source>
</reference>
<keyword evidence="4" id="KW-0378">Hydrolase</keyword>
<gene>
    <name evidence="8" type="ORF">ACFSJH_00660</name>
</gene>
<sequence length="248" mass="28562">MYVNDGSKQQKSTNNYEHTKDRINETGPWYTENEQFQAYWLAAVKEMIDEFQPELLYSDGVLPFGSHQDSWEAEQEYRPAVTAGDASYQVGLDMLAYYYNKSIQHNGSNQAVYLQKDKRAEIYNVGILDIEKSQLPGIADKPWHTDTCIGNWFYDASQKYKQVDQIIEMLVDIVAKNGNMVLNILQRPDGTIDDEAKYILEQLAIWFAINGEAIYGTRPWKVFGEGDTLASSKPYTEEKTVWNSSDYR</sequence>
<name>A0ABW4YF79_9BACL</name>
<dbReference type="EMBL" id="JBHUHO010000003">
    <property type="protein sequence ID" value="MFD2114266.1"/>
    <property type="molecule type" value="Genomic_DNA"/>
</dbReference>
<evidence type="ECO:0000256" key="2">
    <source>
        <dbReference type="ARBA" id="ARBA00012662"/>
    </source>
</evidence>
<evidence type="ECO:0000256" key="5">
    <source>
        <dbReference type="ARBA" id="ARBA00023295"/>
    </source>
</evidence>
<proteinExistence type="inferred from homology"/>
<comment type="caution">
    <text evidence="8">The sequence shown here is derived from an EMBL/GenBank/DDBJ whole genome shotgun (WGS) entry which is preliminary data.</text>
</comment>
<dbReference type="Proteomes" id="UP001597362">
    <property type="component" value="Unassembled WGS sequence"/>
</dbReference>
<dbReference type="InterPro" id="IPR057739">
    <property type="entry name" value="Glyco_hydro_29_N"/>
</dbReference>
<protein>
    <recommendedName>
        <fullName evidence="2">alpha-L-fucosidase</fullName>
        <ecNumber evidence="2">3.2.1.51</ecNumber>
    </recommendedName>
</protein>
<accession>A0ABW4YF79</accession>
<evidence type="ECO:0000313" key="8">
    <source>
        <dbReference type="EMBL" id="MFD2114266.1"/>
    </source>
</evidence>
<dbReference type="InterPro" id="IPR017853">
    <property type="entry name" value="GH"/>
</dbReference>
<keyword evidence="9" id="KW-1185">Reference proteome</keyword>
<evidence type="ECO:0000256" key="3">
    <source>
        <dbReference type="ARBA" id="ARBA00022729"/>
    </source>
</evidence>
<feature type="domain" description="Glycoside hydrolase family 29 N-terminal" evidence="7">
    <location>
        <begin position="21"/>
        <end position="212"/>
    </location>
</feature>
<evidence type="ECO:0000259" key="7">
    <source>
        <dbReference type="Pfam" id="PF01120"/>
    </source>
</evidence>
<feature type="compositionally biased region" description="Polar residues" evidence="6">
    <location>
        <begin position="1"/>
        <end position="16"/>
    </location>
</feature>
<dbReference type="SUPFAM" id="SSF51445">
    <property type="entry name" value="(Trans)glycosidases"/>
    <property type="match status" value="1"/>
</dbReference>
<dbReference type="SMART" id="SM00812">
    <property type="entry name" value="Alpha_L_fucos"/>
    <property type="match status" value="1"/>
</dbReference>
<comment type="similarity">
    <text evidence="1">Belongs to the glycosyl hydrolase 29 family.</text>
</comment>
<dbReference type="PANTHER" id="PTHR10030">
    <property type="entry name" value="ALPHA-L-FUCOSIDASE"/>
    <property type="match status" value="1"/>
</dbReference>
<organism evidence="8 9">
    <name type="scientific">Paenibacillus yanchengensis</name>
    <dbReference type="NCBI Taxonomy" id="2035833"/>
    <lineage>
        <taxon>Bacteria</taxon>
        <taxon>Bacillati</taxon>
        <taxon>Bacillota</taxon>
        <taxon>Bacilli</taxon>
        <taxon>Bacillales</taxon>
        <taxon>Paenibacillaceae</taxon>
        <taxon>Paenibacillus</taxon>
    </lineage>
</organism>
<dbReference type="Pfam" id="PF01120">
    <property type="entry name" value="Alpha_L_fucos"/>
    <property type="match status" value="1"/>
</dbReference>
<dbReference type="EC" id="3.2.1.51" evidence="2"/>
<evidence type="ECO:0000313" key="9">
    <source>
        <dbReference type="Proteomes" id="UP001597362"/>
    </source>
</evidence>
<feature type="region of interest" description="Disordered" evidence="6">
    <location>
        <begin position="1"/>
        <end position="26"/>
    </location>
</feature>
<evidence type="ECO:0000256" key="4">
    <source>
        <dbReference type="ARBA" id="ARBA00022801"/>
    </source>
</evidence>
<dbReference type="PANTHER" id="PTHR10030:SF37">
    <property type="entry name" value="ALPHA-L-FUCOSIDASE-RELATED"/>
    <property type="match status" value="1"/>
</dbReference>
<dbReference type="RefSeq" id="WP_377769330.1">
    <property type="nucleotide sequence ID" value="NZ_JBHUHO010000003.1"/>
</dbReference>
<keyword evidence="5" id="KW-0326">Glycosidase</keyword>
<dbReference type="InterPro" id="IPR000933">
    <property type="entry name" value="Glyco_hydro_29"/>
</dbReference>